<dbReference type="Pfam" id="PF00083">
    <property type="entry name" value="Sugar_tr"/>
    <property type="match status" value="1"/>
</dbReference>
<dbReference type="GeneID" id="106166601"/>
<keyword evidence="2 6" id="KW-0812">Transmembrane</keyword>
<gene>
    <name evidence="9" type="primary">LOC106166601</name>
</gene>
<feature type="transmembrane region" description="Helical" evidence="6">
    <location>
        <begin position="199"/>
        <end position="220"/>
    </location>
</feature>
<organism evidence="8 9">
    <name type="scientific">Lingula anatina</name>
    <name type="common">Brachiopod</name>
    <name type="synonym">Lingula unguis</name>
    <dbReference type="NCBI Taxonomy" id="7574"/>
    <lineage>
        <taxon>Eukaryota</taxon>
        <taxon>Metazoa</taxon>
        <taxon>Spiralia</taxon>
        <taxon>Lophotrochozoa</taxon>
        <taxon>Brachiopoda</taxon>
        <taxon>Linguliformea</taxon>
        <taxon>Lingulata</taxon>
        <taxon>Lingulida</taxon>
        <taxon>Linguloidea</taxon>
        <taxon>Lingulidae</taxon>
        <taxon>Lingula</taxon>
    </lineage>
</organism>
<feature type="transmembrane region" description="Helical" evidence="6">
    <location>
        <begin position="343"/>
        <end position="363"/>
    </location>
</feature>
<evidence type="ECO:0000256" key="1">
    <source>
        <dbReference type="ARBA" id="ARBA00004141"/>
    </source>
</evidence>
<evidence type="ECO:0000313" key="9">
    <source>
        <dbReference type="RefSeq" id="XP_023932901.1"/>
    </source>
</evidence>
<dbReference type="OrthoDB" id="6234367at2759"/>
<dbReference type="InterPro" id="IPR005828">
    <property type="entry name" value="MFS_sugar_transport-like"/>
</dbReference>
<dbReference type="KEGG" id="lak:106166601"/>
<dbReference type="Proteomes" id="UP000085678">
    <property type="component" value="Unplaced"/>
</dbReference>
<keyword evidence="3 6" id="KW-1133">Transmembrane helix</keyword>
<dbReference type="GO" id="GO:0016020">
    <property type="term" value="C:membrane"/>
    <property type="evidence" value="ECO:0007669"/>
    <property type="project" value="UniProtKB-SubCell"/>
</dbReference>
<dbReference type="InParanoid" id="A0A2R2MRM1"/>
<feature type="compositionally biased region" description="Polar residues" evidence="5">
    <location>
        <begin position="542"/>
        <end position="563"/>
    </location>
</feature>
<keyword evidence="4 6" id="KW-0472">Membrane</keyword>
<evidence type="ECO:0000256" key="6">
    <source>
        <dbReference type="SAM" id="Phobius"/>
    </source>
</evidence>
<feature type="transmembrane region" description="Helical" evidence="6">
    <location>
        <begin position="174"/>
        <end position="193"/>
    </location>
</feature>
<protein>
    <submittedName>
        <fullName evidence="9">Organic cation transporter protein</fullName>
    </submittedName>
</protein>
<dbReference type="GO" id="GO:0022857">
    <property type="term" value="F:transmembrane transporter activity"/>
    <property type="evidence" value="ECO:0007669"/>
    <property type="project" value="InterPro"/>
</dbReference>
<feature type="transmembrane region" description="Helical" evidence="6">
    <location>
        <begin position="472"/>
        <end position="490"/>
    </location>
</feature>
<feature type="transmembrane region" description="Helical" evidence="6">
    <location>
        <begin position="29"/>
        <end position="54"/>
    </location>
</feature>
<reference evidence="9" key="2">
    <citation type="submission" date="2025-08" db="UniProtKB">
        <authorList>
            <consortium name="RefSeq"/>
        </authorList>
    </citation>
    <scope>IDENTIFICATION</scope>
</reference>
<dbReference type="InterPro" id="IPR036259">
    <property type="entry name" value="MFS_trans_sf"/>
</dbReference>
<sequence>MKISERMDGEAIDRVISKLGDFGKFQIRAYVLTCLPIVVIALGVMNIVFIHYALPFRCALPDMPNDTYESQGEWHDAMVNASYVLDPLALDGKDHCLLNIPPNSSSATNVTSTEKCDRWVFDRSMMAETVQSEFNFVCEKRPRETVAQIASTGGELVGGIFAGYFADRFGRKPVFLISIILDAIFGTAAAFAPEHHSFAFLRFMIGFSIGGTFGAGFTLIMEMVGSSKRMLAGVLVEYFWIVGAMSTAGFAYLATNWRHLLLVSSVPLFGIIPFFWLIDESPRWLLASNDKKKRNEGKKLLERMAEVNGRHLSEKDLEVLDVQGDEVEKREEGLLRMFKSPKLLLSLFIVTLNWFSVSIMYGGLSLNSGKLPGNVYVNFLLISAVEIPAYTLLFTIDKLGRKGPHITYMVVGGLSLLCTVPVDLYAPHDAPSTRWVYVGLNVVGKLGVTAAYGLIVIWAAEVFPTVTRSSMFAISGFFGRCGAMLAPVIVNEARFEGPVGDSIPLVIMGIISVTTGLLALVLPDTANVPLPETIEDAENLYSKRSQSSGDNSSKWRPICQDTQ</sequence>
<dbReference type="CDD" id="cd17317">
    <property type="entry name" value="MFS_SLC22"/>
    <property type="match status" value="1"/>
</dbReference>
<comment type="subcellular location">
    <subcellularLocation>
        <location evidence="1">Membrane</location>
        <topology evidence="1">Multi-pass membrane protein</topology>
    </subcellularLocation>
</comment>
<feature type="transmembrane region" description="Helical" evidence="6">
    <location>
        <begin position="438"/>
        <end position="460"/>
    </location>
</feature>
<evidence type="ECO:0000256" key="3">
    <source>
        <dbReference type="ARBA" id="ARBA00022989"/>
    </source>
</evidence>
<keyword evidence="8" id="KW-1185">Reference proteome</keyword>
<evidence type="ECO:0000256" key="4">
    <source>
        <dbReference type="ARBA" id="ARBA00023136"/>
    </source>
</evidence>
<dbReference type="SUPFAM" id="SSF103473">
    <property type="entry name" value="MFS general substrate transporter"/>
    <property type="match status" value="1"/>
</dbReference>
<name>A0A2R2MRM1_LINAN</name>
<dbReference type="Gene3D" id="1.20.1250.20">
    <property type="entry name" value="MFS general substrate transporter like domains"/>
    <property type="match status" value="1"/>
</dbReference>
<evidence type="ECO:0000259" key="7">
    <source>
        <dbReference type="PROSITE" id="PS50850"/>
    </source>
</evidence>
<dbReference type="PROSITE" id="PS00216">
    <property type="entry name" value="SUGAR_TRANSPORT_1"/>
    <property type="match status" value="2"/>
</dbReference>
<proteinExistence type="predicted"/>
<dbReference type="InterPro" id="IPR020846">
    <property type="entry name" value="MFS_dom"/>
</dbReference>
<feature type="region of interest" description="Disordered" evidence="5">
    <location>
        <begin position="541"/>
        <end position="563"/>
    </location>
</feature>
<feature type="transmembrane region" description="Helical" evidence="6">
    <location>
        <begin position="502"/>
        <end position="522"/>
    </location>
</feature>
<accession>A0A2R2MRM1</accession>
<dbReference type="RefSeq" id="XP_023932901.1">
    <property type="nucleotide sequence ID" value="XM_024077133.1"/>
</dbReference>
<evidence type="ECO:0000256" key="2">
    <source>
        <dbReference type="ARBA" id="ARBA00022692"/>
    </source>
</evidence>
<feature type="transmembrane region" description="Helical" evidence="6">
    <location>
        <begin position="406"/>
        <end position="426"/>
    </location>
</feature>
<feature type="domain" description="Major facilitator superfamily (MFS) profile" evidence="7">
    <location>
        <begin position="80"/>
        <end position="527"/>
    </location>
</feature>
<feature type="transmembrane region" description="Helical" evidence="6">
    <location>
        <begin position="232"/>
        <end position="254"/>
    </location>
</feature>
<feature type="transmembrane region" description="Helical" evidence="6">
    <location>
        <begin position="375"/>
        <end position="394"/>
    </location>
</feature>
<dbReference type="InterPro" id="IPR005829">
    <property type="entry name" value="Sugar_transporter_CS"/>
</dbReference>
<dbReference type="PANTHER" id="PTHR24064">
    <property type="entry name" value="SOLUTE CARRIER FAMILY 22 MEMBER"/>
    <property type="match status" value="1"/>
</dbReference>
<dbReference type="PROSITE" id="PS50850">
    <property type="entry name" value="MFS"/>
    <property type="match status" value="1"/>
</dbReference>
<evidence type="ECO:0000313" key="8">
    <source>
        <dbReference type="Proteomes" id="UP000085678"/>
    </source>
</evidence>
<reference evidence="9" key="1">
    <citation type="journal article" date="2015" name="Nat. Commun.">
        <title>The Lingula genome provides insights into brachiopod evolution and the origin of phosphate biomineralization.</title>
        <authorList>
            <person name="Luo Y.J."/>
            <person name="Takeuchi T."/>
            <person name="Koyanagi R."/>
            <person name="Yamada L."/>
            <person name="Kanda M."/>
            <person name="Khalturina M."/>
            <person name="Fujie M."/>
            <person name="Yamasaki S.I."/>
            <person name="Endo K."/>
            <person name="Satoh N."/>
        </authorList>
    </citation>
    <scope>NUCLEOTIDE SEQUENCE</scope>
</reference>
<feature type="transmembrane region" description="Helical" evidence="6">
    <location>
        <begin position="260"/>
        <end position="278"/>
    </location>
</feature>
<dbReference type="PROSITE" id="PS00217">
    <property type="entry name" value="SUGAR_TRANSPORT_2"/>
    <property type="match status" value="1"/>
</dbReference>
<evidence type="ECO:0000256" key="5">
    <source>
        <dbReference type="SAM" id="MobiDB-lite"/>
    </source>
</evidence>
<dbReference type="AlphaFoldDB" id="A0A2R2MRM1"/>